<dbReference type="SUPFAM" id="SSF55797">
    <property type="entry name" value="PR-1-like"/>
    <property type="match status" value="1"/>
</dbReference>
<proteinExistence type="predicted"/>
<protein>
    <recommendedName>
        <fullName evidence="1">SCP domain-containing protein</fullName>
    </recommendedName>
</protein>
<evidence type="ECO:0000313" key="2">
    <source>
        <dbReference type="EMBL" id="KAJ1644965.1"/>
    </source>
</evidence>
<name>A0A9W7XHY4_9FUNG</name>
<dbReference type="InterPro" id="IPR014044">
    <property type="entry name" value="CAP_dom"/>
</dbReference>
<evidence type="ECO:0000259" key="1">
    <source>
        <dbReference type="Pfam" id="PF00188"/>
    </source>
</evidence>
<accession>A0A9W7XHY4</accession>
<organism evidence="2 3">
    <name type="scientific">Coemansia asiatica</name>
    <dbReference type="NCBI Taxonomy" id="1052880"/>
    <lineage>
        <taxon>Eukaryota</taxon>
        <taxon>Fungi</taxon>
        <taxon>Fungi incertae sedis</taxon>
        <taxon>Zoopagomycota</taxon>
        <taxon>Kickxellomycotina</taxon>
        <taxon>Kickxellomycetes</taxon>
        <taxon>Kickxellales</taxon>
        <taxon>Kickxellaceae</taxon>
        <taxon>Coemansia</taxon>
    </lineage>
</organism>
<dbReference type="InterPro" id="IPR035940">
    <property type="entry name" value="CAP_sf"/>
</dbReference>
<dbReference type="PANTHER" id="PTHR31157">
    <property type="entry name" value="SCP DOMAIN-CONTAINING PROTEIN"/>
    <property type="match status" value="1"/>
</dbReference>
<feature type="domain" description="SCP" evidence="1">
    <location>
        <begin position="92"/>
        <end position="198"/>
    </location>
</feature>
<dbReference type="PANTHER" id="PTHR31157:SF1">
    <property type="entry name" value="SCP DOMAIN-CONTAINING PROTEIN"/>
    <property type="match status" value="1"/>
</dbReference>
<dbReference type="Pfam" id="PF00188">
    <property type="entry name" value="CAP"/>
    <property type="match status" value="1"/>
</dbReference>
<dbReference type="Proteomes" id="UP001145021">
    <property type="component" value="Unassembled WGS sequence"/>
</dbReference>
<dbReference type="EMBL" id="JANBOH010000132">
    <property type="protein sequence ID" value="KAJ1644965.1"/>
    <property type="molecule type" value="Genomic_DNA"/>
</dbReference>
<sequence length="227" mass="24989">MILLKSIIVLAAPIVIIDDDSGNINNNQLESANEYLGKLSIQSPRIVASSASAVISNWPQISSSQANLEVIYFPQNKAYANYFDMASMLCKVNKQRVDRGLVPVVYHGQLLQLAQRHAQFQSRYRVVTHADNAGQIGDRLSALGFNWNVILENVGAGANEDTEIVNAWVSSPSHLANILNPDVRFIGAAVSNGFWVQDFASPSDKNYIVAIDQIDACPTRENLQIYN</sequence>
<gene>
    <name evidence="2" type="ORF">LPJ64_003409</name>
</gene>
<dbReference type="CDD" id="cd05379">
    <property type="entry name" value="CAP_bacterial"/>
    <property type="match status" value="1"/>
</dbReference>
<reference evidence="2" key="1">
    <citation type="submission" date="2022-07" db="EMBL/GenBank/DDBJ databases">
        <title>Phylogenomic reconstructions and comparative analyses of Kickxellomycotina fungi.</title>
        <authorList>
            <person name="Reynolds N.K."/>
            <person name="Stajich J.E."/>
            <person name="Barry K."/>
            <person name="Grigoriev I.V."/>
            <person name="Crous P."/>
            <person name="Smith M.E."/>
        </authorList>
    </citation>
    <scope>NUCLEOTIDE SEQUENCE</scope>
    <source>
        <strain evidence="2">NBRC 105413</strain>
    </source>
</reference>
<dbReference type="AlphaFoldDB" id="A0A9W7XHY4"/>
<dbReference type="Gene3D" id="3.40.33.10">
    <property type="entry name" value="CAP"/>
    <property type="match status" value="1"/>
</dbReference>
<evidence type="ECO:0000313" key="3">
    <source>
        <dbReference type="Proteomes" id="UP001145021"/>
    </source>
</evidence>
<keyword evidence="3" id="KW-1185">Reference proteome</keyword>
<comment type="caution">
    <text evidence="2">The sequence shown here is derived from an EMBL/GenBank/DDBJ whole genome shotgun (WGS) entry which is preliminary data.</text>
</comment>